<reference evidence="3" key="1">
    <citation type="submission" date="2025-08" db="UniProtKB">
        <authorList>
            <consortium name="RefSeq"/>
        </authorList>
    </citation>
    <scope>IDENTIFICATION</scope>
    <source>
        <tissue evidence="3">Leaves</tissue>
    </source>
</reference>
<dbReference type="KEGG" id="jre:109014300"/>
<dbReference type="RefSeq" id="XP_035546625.1">
    <property type="nucleotide sequence ID" value="XM_035690732.1"/>
</dbReference>
<gene>
    <name evidence="3" type="primary">LOC109014300</name>
</gene>
<dbReference type="GO" id="GO:0015074">
    <property type="term" value="P:DNA integration"/>
    <property type="evidence" value="ECO:0007669"/>
    <property type="project" value="InterPro"/>
</dbReference>
<dbReference type="AlphaFoldDB" id="A0A6P9EEE2"/>
<dbReference type="InParanoid" id="A0A6P9EEE2"/>
<accession>A0A6P9EEE2</accession>
<protein>
    <submittedName>
        <fullName evidence="3">Uncharacterized protein LOC109014300</fullName>
    </submittedName>
</protein>
<dbReference type="PANTHER" id="PTHR48475:SF2">
    <property type="entry name" value="RIBONUCLEASE H"/>
    <property type="match status" value="1"/>
</dbReference>
<dbReference type="InterPro" id="IPR001584">
    <property type="entry name" value="Integrase_cat-core"/>
</dbReference>
<dbReference type="SUPFAM" id="SSF53098">
    <property type="entry name" value="Ribonuclease H-like"/>
    <property type="match status" value="1"/>
</dbReference>
<keyword evidence="2" id="KW-1185">Reference proteome</keyword>
<dbReference type="OrthoDB" id="1739513at2759"/>
<dbReference type="PANTHER" id="PTHR48475">
    <property type="entry name" value="RIBONUCLEASE H"/>
    <property type="match status" value="1"/>
</dbReference>
<dbReference type="InterPro" id="IPR012337">
    <property type="entry name" value="RNaseH-like_sf"/>
</dbReference>
<dbReference type="GeneID" id="109014300"/>
<evidence type="ECO:0000259" key="1">
    <source>
        <dbReference type="PROSITE" id="PS50994"/>
    </source>
</evidence>
<name>A0A6P9EEE2_JUGRE</name>
<organism evidence="2 3">
    <name type="scientific">Juglans regia</name>
    <name type="common">English walnut</name>
    <dbReference type="NCBI Taxonomy" id="51240"/>
    <lineage>
        <taxon>Eukaryota</taxon>
        <taxon>Viridiplantae</taxon>
        <taxon>Streptophyta</taxon>
        <taxon>Embryophyta</taxon>
        <taxon>Tracheophyta</taxon>
        <taxon>Spermatophyta</taxon>
        <taxon>Magnoliopsida</taxon>
        <taxon>eudicotyledons</taxon>
        <taxon>Gunneridae</taxon>
        <taxon>Pentapetalae</taxon>
        <taxon>rosids</taxon>
        <taxon>fabids</taxon>
        <taxon>Fagales</taxon>
        <taxon>Juglandaceae</taxon>
        <taxon>Juglans</taxon>
    </lineage>
</organism>
<dbReference type="GO" id="GO:0003676">
    <property type="term" value="F:nucleic acid binding"/>
    <property type="evidence" value="ECO:0007669"/>
    <property type="project" value="InterPro"/>
</dbReference>
<dbReference type="InterPro" id="IPR036397">
    <property type="entry name" value="RNaseH_sf"/>
</dbReference>
<dbReference type="Proteomes" id="UP000235220">
    <property type="component" value="Chromosome 6"/>
</dbReference>
<evidence type="ECO:0000313" key="3">
    <source>
        <dbReference type="RefSeq" id="XP_035546625.1"/>
    </source>
</evidence>
<dbReference type="PROSITE" id="PS50994">
    <property type="entry name" value="INTEGRASE"/>
    <property type="match status" value="1"/>
</dbReference>
<sequence>MATLTIKTTNNEAEYEVLIAELSAAKALGAKQYVSIVQIIRADNAVVDKLARATSAKDDTEFTWEVMRKLMEVPTVGIPVAHVGPKTSEWANEIENYLETWKLPKGGSKEEQVEIGTIWDPNTIISNNGRQFDSEDYKTLFQELGIKVRNSSPGHPQANEQAESTNKSLLEILKKKLGDQKGEWVEELPGVLWAYRASVKTPTRETLFTLAFKSEAVAPTEVAHVPDQPL</sequence>
<dbReference type="Gene3D" id="3.30.420.10">
    <property type="entry name" value="Ribonuclease H-like superfamily/Ribonuclease H"/>
    <property type="match status" value="1"/>
</dbReference>
<proteinExistence type="predicted"/>
<feature type="domain" description="Integrase catalytic" evidence="1">
    <location>
        <begin position="121"/>
        <end position="227"/>
    </location>
</feature>
<evidence type="ECO:0000313" key="2">
    <source>
        <dbReference type="Proteomes" id="UP000235220"/>
    </source>
</evidence>